<keyword evidence="13 14" id="KW-0342">GTP-binding</keyword>
<evidence type="ECO:0000256" key="10">
    <source>
        <dbReference type="ARBA" id="ARBA00022741"/>
    </source>
</evidence>
<accession>A0YC17</accession>
<comment type="pathway">
    <text evidence="6 14">Cofactor biosynthesis; adenosylcobalamin biosynthesis; adenosylcobalamin from cob(II)yrinate a,c-diamide: step 5/7.</text>
</comment>
<dbReference type="GO" id="GO:0005524">
    <property type="term" value="F:ATP binding"/>
    <property type="evidence" value="ECO:0007669"/>
    <property type="project" value="UniProtKB-UniRule"/>
</dbReference>
<evidence type="ECO:0000256" key="2">
    <source>
        <dbReference type="ARBA" id="ARBA00000711"/>
    </source>
</evidence>
<dbReference type="PIRSF" id="PIRSF006135">
    <property type="entry name" value="CobU"/>
    <property type="match status" value="1"/>
</dbReference>
<dbReference type="STRING" id="247633.GP2143_07299"/>
<feature type="active site" description="GMP-histidine intermediate" evidence="15">
    <location>
        <position position="51"/>
    </location>
</feature>
<feature type="binding site" evidence="16">
    <location>
        <position position="85"/>
    </location>
    <ligand>
        <name>GTP</name>
        <dbReference type="ChEBI" id="CHEBI:37565"/>
    </ligand>
</feature>
<evidence type="ECO:0000256" key="13">
    <source>
        <dbReference type="ARBA" id="ARBA00023134"/>
    </source>
</evidence>
<dbReference type="NCBIfam" id="NF004469">
    <property type="entry name" value="PRK05800.1"/>
    <property type="match status" value="1"/>
</dbReference>
<comment type="catalytic activity">
    <reaction evidence="2 14">
        <text>adenosylcob(III)inamide phosphate + GTP + H(+) = adenosylcob(III)inamide-GDP + diphosphate</text>
        <dbReference type="Rhea" id="RHEA:22712"/>
        <dbReference type="ChEBI" id="CHEBI:15378"/>
        <dbReference type="ChEBI" id="CHEBI:33019"/>
        <dbReference type="ChEBI" id="CHEBI:37565"/>
        <dbReference type="ChEBI" id="CHEBI:58502"/>
        <dbReference type="ChEBI" id="CHEBI:60487"/>
        <dbReference type="EC" id="2.7.7.62"/>
    </reaction>
</comment>
<evidence type="ECO:0000256" key="4">
    <source>
        <dbReference type="ARBA" id="ARBA00003889"/>
    </source>
</evidence>
<organism evidence="17 18">
    <name type="scientific">marine gamma proteobacterium HTCC2143</name>
    <dbReference type="NCBI Taxonomy" id="247633"/>
    <lineage>
        <taxon>Bacteria</taxon>
        <taxon>Pseudomonadati</taxon>
        <taxon>Pseudomonadota</taxon>
        <taxon>Gammaproteobacteria</taxon>
        <taxon>Cellvibrionales</taxon>
        <taxon>Spongiibacteraceae</taxon>
        <taxon>BD1-7 clade</taxon>
    </lineage>
</organism>
<dbReference type="Pfam" id="PF02283">
    <property type="entry name" value="CobU"/>
    <property type="match status" value="1"/>
</dbReference>
<dbReference type="GO" id="GO:0008820">
    <property type="term" value="F:cobinamide phosphate guanylyltransferase activity"/>
    <property type="evidence" value="ECO:0007669"/>
    <property type="project" value="UniProtKB-UniRule"/>
</dbReference>
<dbReference type="Proteomes" id="UP000004931">
    <property type="component" value="Unassembled WGS sequence"/>
</dbReference>
<evidence type="ECO:0000313" key="17">
    <source>
        <dbReference type="EMBL" id="EAW31336.1"/>
    </source>
</evidence>
<evidence type="ECO:0000313" key="18">
    <source>
        <dbReference type="Proteomes" id="UP000004931"/>
    </source>
</evidence>
<dbReference type="PANTHER" id="PTHR34848">
    <property type="match status" value="1"/>
</dbReference>
<dbReference type="PANTHER" id="PTHR34848:SF1">
    <property type="entry name" value="BIFUNCTIONAL ADENOSYLCOBALAMIN BIOSYNTHESIS PROTEIN COBU"/>
    <property type="match status" value="1"/>
</dbReference>
<dbReference type="AlphaFoldDB" id="A0YC17"/>
<evidence type="ECO:0000256" key="9">
    <source>
        <dbReference type="ARBA" id="ARBA00022679"/>
    </source>
</evidence>
<evidence type="ECO:0000256" key="1">
    <source>
        <dbReference type="ARBA" id="ARBA00000312"/>
    </source>
</evidence>
<evidence type="ECO:0000256" key="12">
    <source>
        <dbReference type="ARBA" id="ARBA00022840"/>
    </source>
</evidence>
<keyword evidence="8 14" id="KW-0169">Cobalamin biosynthesis</keyword>
<dbReference type="eggNOG" id="COG2087">
    <property type="taxonomic scope" value="Bacteria"/>
</dbReference>
<proteinExistence type="inferred from homology"/>
<dbReference type="GO" id="GO:0043752">
    <property type="term" value="F:adenosylcobinamide kinase activity"/>
    <property type="evidence" value="ECO:0007669"/>
    <property type="project" value="UniProtKB-EC"/>
</dbReference>
<dbReference type="InterPro" id="IPR003203">
    <property type="entry name" value="CobU/CobP"/>
</dbReference>
<evidence type="ECO:0000256" key="8">
    <source>
        <dbReference type="ARBA" id="ARBA00022573"/>
    </source>
</evidence>
<name>A0YC17_9GAMM</name>
<dbReference type="UniPathway" id="UPA00148">
    <property type="reaction ID" value="UER00236"/>
</dbReference>
<evidence type="ECO:0000256" key="16">
    <source>
        <dbReference type="PIRSR" id="PIRSR006135-2"/>
    </source>
</evidence>
<feature type="binding site" evidence="16">
    <location>
        <begin position="10"/>
        <end position="17"/>
    </location>
    <ligand>
        <name>GTP</name>
        <dbReference type="ChEBI" id="CHEBI:37565"/>
    </ligand>
</feature>
<dbReference type="CDD" id="cd00544">
    <property type="entry name" value="CobU"/>
    <property type="match status" value="1"/>
</dbReference>
<keyword evidence="12 14" id="KW-0067">ATP-binding</keyword>
<keyword evidence="18" id="KW-1185">Reference proteome</keyword>
<comment type="pathway">
    <text evidence="5 14">Cofactor biosynthesis; adenosylcobalamin biosynthesis; adenosylcobalamin from cob(II)yrinate a,c-diamide: step 6/7.</text>
</comment>
<reference evidence="17 18" key="1">
    <citation type="journal article" date="2010" name="J. Bacteriol.">
        <title>Genome sequence of the oligotrophic marine Gammaproteobacterium HTCC2143, isolated from the Oregon Coast.</title>
        <authorList>
            <person name="Oh H.M."/>
            <person name="Kang I."/>
            <person name="Ferriera S."/>
            <person name="Giovannoni S.J."/>
            <person name="Cho J.C."/>
        </authorList>
    </citation>
    <scope>NUCLEOTIDE SEQUENCE [LARGE SCALE GENOMIC DNA]</scope>
    <source>
        <strain evidence="17 18">HTCC2143</strain>
    </source>
</reference>
<comment type="similarity">
    <text evidence="7 14">Belongs to the CobU/CobP family.</text>
</comment>
<sequence>MANQLQLILGGARSGKSRTAEQRVADSGLNKIYLATATAGDGEMSARIKKHQADRDGHWQLLEEPLGLAQTLREQSRVDNCILVDCLTLWLSNCLHYNCWPEQRQALLDSVEQLPGAVIFVTNEVGQGIVPMGELTRQFVDEAGFLHQRLAAVCDRVTMVIAGLAQELKVPAQ</sequence>
<dbReference type="EMBL" id="AAVT01000003">
    <property type="protein sequence ID" value="EAW31336.1"/>
    <property type="molecule type" value="Genomic_DNA"/>
</dbReference>
<dbReference type="GO" id="GO:0009236">
    <property type="term" value="P:cobalamin biosynthetic process"/>
    <property type="evidence" value="ECO:0007669"/>
    <property type="project" value="UniProtKB-UniRule"/>
</dbReference>
<keyword evidence="11 14" id="KW-0418">Kinase</keyword>
<dbReference type="EC" id="2.7.7.62" evidence="14"/>
<dbReference type="OrthoDB" id="9788370at2"/>
<comment type="catalytic activity">
    <reaction evidence="3">
        <text>adenosylcob(III)inamide + GTP = adenosylcob(III)inamide phosphate + GDP + H(+)</text>
        <dbReference type="Rhea" id="RHEA:15765"/>
        <dbReference type="ChEBI" id="CHEBI:2480"/>
        <dbReference type="ChEBI" id="CHEBI:15378"/>
        <dbReference type="ChEBI" id="CHEBI:37565"/>
        <dbReference type="ChEBI" id="CHEBI:58189"/>
        <dbReference type="ChEBI" id="CHEBI:58502"/>
        <dbReference type="EC" id="2.7.1.156"/>
    </reaction>
</comment>
<comment type="caution">
    <text evidence="17">The sequence shown here is derived from an EMBL/GenBank/DDBJ whole genome shotgun (WGS) entry which is preliminary data.</text>
</comment>
<feature type="binding site" evidence="16">
    <location>
        <begin position="35"/>
        <end position="37"/>
    </location>
    <ligand>
        <name>GTP</name>
        <dbReference type="ChEBI" id="CHEBI:37565"/>
    </ligand>
</feature>
<dbReference type="GO" id="GO:0005525">
    <property type="term" value="F:GTP binding"/>
    <property type="evidence" value="ECO:0007669"/>
    <property type="project" value="UniProtKB-UniRule"/>
</dbReference>
<gene>
    <name evidence="17" type="ORF">GP2143_07299</name>
</gene>
<keyword evidence="10 14" id="KW-0547">Nucleotide-binding</keyword>
<dbReference type="InterPro" id="IPR027417">
    <property type="entry name" value="P-loop_NTPase"/>
</dbReference>
<evidence type="ECO:0000256" key="7">
    <source>
        <dbReference type="ARBA" id="ARBA00007490"/>
    </source>
</evidence>
<evidence type="ECO:0000256" key="5">
    <source>
        <dbReference type="ARBA" id="ARBA00004692"/>
    </source>
</evidence>
<dbReference type="SUPFAM" id="SSF52540">
    <property type="entry name" value="P-loop containing nucleoside triphosphate hydrolases"/>
    <property type="match status" value="1"/>
</dbReference>
<evidence type="ECO:0000256" key="6">
    <source>
        <dbReference type="ARBA" id="ARBA00005159"/>
    </source>
</evidence>
<evidence type="ECO:0000256" key="14">
    <source>
        <dbReference type="PIRNR" id="PIRNR006135"/>
    </source>
</evidence>
<comment type="catalytic activity">
    <reaction evidence="1 14">
        <text>adenosylcob(III)inamide + ATP = adenosylcob(III)inamide phosphate + ADP + H(+)</text>
        <dbReference type="Rhea" id="RHEA:15769"/>
        <dbReference type="ChEBI" id="CHEBI:2480"/>
        <dbReference type="ChEBI" id="CHEBI:15378"/>
        <dbReference type="ChEBI" id="CHEBI:30616"/>
        <dbReference type="ChEBI" id="CHEBI:58502"/>
        <dbReference type="ChEBI" id="CHEBI:456216"/>
        <dbReference type="EC" id="2.7.1.156"/>
    </reaction>
</comment>
<comment type="function">
    <text evidence="4 14">Catalyzes ATP-dependent phosphorylation of adenosylcobinamide and addition of GMP to adenosylcobinamide phosphate.</text>
</comment>
<evidence type="ECO:0000256" key="15">
    <source>
        <dbReference type="PIRSR" id="PIRSR006135-1"/>
    </source>
</evidence>
<feature type="binding site" evidence="16">
    <location>
        <position position="63"/>
    </location>
    <ligand>
        <name>GTP</name>
        <dbReference type="ChEBI" id="CHEBI:37565"/>
    </ligand>
</feature>
<dbReference type="Gene3D" id="3.40.50.300">
    <property type="entry name" value="P-loop containing nucleotide triphosphate hydrolases"/>
    <property type="match status" value="1"/>
</dbReference>
<protein>
    <recommendedName>
        <fullName evidence="14">Bifunctional adenosylcobalamin biosynthesis protein</fullName>
        <ecNumber evidence="14">2.7.1.156</ecNumber>
        <ecNumber evidence="14">2.7.7.62</ecNumber>
    </recommendedName>
</protein>
<keyword evidence="9 14" id="KW-0808">Transferase</keyword>
<dbReference type="EC" id="2.7.1.156" evidence="14"/>
<evidence type="ECO:0000256" key="11">
    <source>
        <dbReference type="ARBA" id="ARBA00022777"/>
    </source>
</evidence>
<evidence type="ECO:0000256" key="3">
    <source>
        <dbReference type="ARBA" id="ARBA00001522"/>
    </source>
</evidence>